<dbReference type="SUPFAM" id="SSF54928">
    <property type="entry name" value="RNA-binding domain, RBD"/>
    <property type="match status" value="1"/>
</dbReference>
<dbReference type="GO" id="GO:0005730">
    <property type="term" value="C:nucleolus"/>
    <property type="evidence" value="ECO:0007669"/>
    <property type="project" value="TreeGrafter"/>
</dbReference>
<dbReference type="InterPro" id="IPR035979">
    <property type="entry name" value="RBD_domain_sf"/>
</dbReference>
<dbReference type="Proteomes" id="UP000298327">
    <property type="component" value="Unassembled WGS sequence"/>
</dbReference>
<sequence length="344" mass="36460">MTVDAPKLTKKQKKALAFRGRKGKGKGKGGDDADELSLAVPVAEDQDLADAALGEGQGAARVEEGEGKRSGAGRKEKVDDGHQGGQGKAVAAKSKKRKRDAEGEGGATGKEVDGGAEKSGVKKRKKQPAAEGGEAKDAGGDADADADAEKVDLKSKQQRLILFLGNLKYTTTREAIAEHFAVCDPPPTIRLLNPKQTRPGATVNKSKGCAFLEFSARPAVQQALKLHHSELDGRQINVELTAGGGGKSETRIAKLKERNKELTAQRMKKLQKHGAPNEVASYKPQRFSASSGEGDAPRAKRTWTVENVDDGETHRGGKNAKKRGKRPNAKAREWGTGVNAIPVG</sequence>
<dbReference type="PANTHER" id="PTHR23236">
    <property type="entry name" value="EUKARYOTIC TRANSLATION INITIATION FACTOR 4B/4H"/>
    <property type="match status" value="1"/>
</dbReference>
<comment type="caution">
    <text evidence="5">The sequence shown here is derived from an EMBL/GenBank/DDBJ whole genome shotgun (WGS) entry which is preliminary data.</text>
</comment>
<dbReference type="Pfam" id="PF00076">
    <property type="entry name" value="RRM_1"/>
    <property type="match status" value="1"/>
</dbReference>
<dbReference type="InterPro" id="IPR034228">
    <property type="entry name" value="Nop6_RRM"/>
</dbReference>
<keyword evidence="6" id="KW-1185">Reference proteome</keyword>
<dbReference type="InterPro" id="IPR012677">
    <property type="entry name" value="Nucleotide-bd_a/b_plait_sf"/>
</dbReference>
<evidence type="ECO:0000259" key="4">
    <source>
        <dbReference type="PROSITE" id="PS50102"/>
    </source>
</evidence>
<dbReference type="AlphaFoldDB" id="A0A4Y9ZF31"/>
<evidence type="ECO:0000313" key="5">
    <source>
        <dbReference type="EMBL" id="TFY72411.1"/>
    </source>
</evidence>
<proteinExistence type="predicted"/>
<dbReference type="PROSITE" id="PS50102">
    <property type="entry name" value="RRM"/>
    <property type="match status" value="1"/>
</dbReference>
<dbReference type="Gene3D" id="3.30.70.330">
    <property type="match status" value="1"/>
</dbReference>
<name>A0A4Y9ZF31_9AGAM</name>
<evidence type="ECO:0000256" key="1">
    <source>
        <dbReference type="ARBA" id="ARBA00022884"/>
    </source>
</evidence>
<dbReference type="EMBL" id="SEOQ01000015">
    <property type="protein sequence ID" value="TFY72411.1"/>
    <property type="molecule type" value="Genomic_DNA"/>
</dbReference>
<dbReference type="STRING" id="205917.A0A4Y9ZF31"/>
<evidence type="ECO:0000256" key="2">
    <source>
        <dbReference type="PROSITE-ProRule" id="PRU00176"/>
    </source>
</evidence>
<keyword evidence="1 2" id="KW-0694">RNA-binding</keyword>
<dbReference type="InterPro" id="IPR000504">
    <property type="entry name" value="RRM_dom"/>
</dbReference>
<dbReference type="GO" id="GO:0042274">
    <property type="term" value="P:ribosomal small subunit biogenesis"/>
    <property type="evidence" value="ECO:0007669"/>
    <property type="project" value="TreeGrafter"/>
</dbReference>
<dbReference type="SMART" id="SM00360">
    <property type="entry name" value="RRM"/>
    <property type="match status" value="1"/>
</dbReference>
<organism evidence="5 6">
    <name type="scientific">Dentipellis fragilis</name>
    <dbReference type="NCBI Taxonomy" id="205917"/>
    <lineage>
        <taxon>Eukaryota</taxon>
        <taxon>Fungi</taxon>
        <taxon>Dikarya</taxon>
        <taxon>Basidiomycota</taxon>
        <taxon>Agaricomycotina</taxon>
        <taxon>Agaricomycetes</taxon>
        <taxon>Russulales</taxon>
        <taxon>Hericiaceae</taxon>
        <taxon>Dentipellis</taxon>
    </lineage>
</organism>
<dbReference type="GO" id="GO:0019843">
    <property type="term" value="F:rRNA binding"/>
    <property type="evidence" value="ECO:0007669"/>
    <property type="project" value="TreeGrafter"/>
</dbReference>
<feature type="compositionally biased region" description="Basic residues" evidence="3">
    <location>
        <begin position="8"/>
        <end position="27"/>
    </location>
</feature>
<feature type="compositionally biased region" description="Basic residues" evidence="3">
    <location>
        <begin position="316"/>
        <end position="329"/>
    </location>
</feature>
<dbReference type="OrthoDB" id="167718at2759"/>
<gene>
    <name evidence="5" type="ORF">EVG20_g599</name>
</gene>
<accession>A0A4Y9ZF31</accession>
<dbReference type="PANTHER" id="PTHR23236:SF51">
    <property type="entry name" value="NUCLEOLAR PROTEIN 6"/>
    <property type="match status" value="1"/>
</dbReference>
<evidence type="ECO:0000313" key="6">
    <source>
        <dbReference type="Proteomes" id="UP000298327"/>
    </source>
</evidence>
<feature type="region of interest" description="Disordered" evidence="3">
    <location>
        <begin position="1"/>
        <end position="143"/>
    </location>
</feature>
<reference evidence="5 6" key="1">
    <citation type="submission" date="2019-02" db="EMBL/GenBank/DDBJ databases">
        <title>Genome sequencing of the rare red list fungi Dentipellis fragilis.</title>
        <authorList>
            <person name="Buettner E."/>
            <person name="Kellner H."/>
        </authorList>
    </citation>
    <scope>NUCLEOTIDE SEQUENCE [LARGE SCALE GENOMIC DNA]</scope>
    <source>
        <strain evidence="5 6">DSM 105465</strain>
    </source>
</reference>
<feature type="compositionally biased region" description="Basic and acidic residues" evidence="3">
    <location>
        <begin position="61"/>
        <end position="82"/>
    </location>
</feature>
<dbReference type="CDD" id="cd12400">
    <property type="entry name" value="RRM_Nop6"/>
    <property type="match status" value="1"/>
</dbReference>
<evidence type="ECO:0000256" key="3">
    <source>
        <dbReference type="SAM" id="MobiDB-lite"/>
    </source>
</evidence>
<feature type="compositionally biased region" description="Basic and acidic residues" evidence="3">
    <location>
        <begin position="110"/>
        <end position="120"/>
    </location>
</feature>
<feature type="region of interest" description="Disordered" evidence="3">
    <location>
        <begin position="271"/>
        <end position="344"/>
    </location>
</feature>
<feature type="domain" description="RRM" evidence="4">
    <location>
        <begin position="160"/>
        <end position="243"/>
    </location>
</feature>
<protein>
    <recommendedName>
        <fullName evidence="4">RRM domain-containing protein</fullName>
    </recommendedName>
</protein>